<evidence type="ECO:0000313" key="1">
    <source>
        <dbReference type="EMBL" id="UXH42767.1"/>
    </source>
</evidence>
<proteinExistence type="predicted"/>
<reference evidence="1" key="1">
    <citation type="submission" date="2022-09" db="EMBL/GenBank/DDBJ databases">
        <title>Complete genome sequence of Rossellomorea vietnamensis strain RL-WG62, a newly isolated PGPR with the potential for plant salinity stress alleviation.</title>
        <authorList>
            <person name="Ren L."/>
            <person name="Wang G."/>
            <person name="Hu H."/>
        </authorList>
    </citation>
    <scope>NUCLEOTIDE SEQUENCE</scope>
    <source>
        <strain evidence="1">RL-WG62</strain>
    </source>
</reference>
<dbReference type="EMBL" id="CP104558">
    <property type="protein sequence ID" value="UXH42767.1"/>
    <property type="molecule type" value="Genomic_DNA"/>
</dbReference>
<organism evidence="1 2">
    <name type="scientific">Rossellomorea vietnamensis</name>
    <dbReference type="NCBI Taxonomy" id="218284"/>
    <lineage>
        <taxon>Bacteria</taxon>
        <taxon>Bacillati</taxon>
        <taxon>Bacillota</taxon>
        <taxon>Bacilli</taxon>
        <taxon>Bacillales</taxon>
        <taxon>Bacillaceae</taxon>
        <taxon>Rossellomorea</taxon>
    </lineage>
</organism>
<name>A0ACD4C2Y5_9BACI</name>
<sequence length="356" mass="41375">MTVLWLNLLLVFIFAFFARYSAVFANGVYFNIKPNKLLVMLTLLTLVLVSGLRINMADTYFYMHSYVITQFSWEGVFGQRDFGFYILQLLLKKYVSTDPQILIFITALLTNFFIVLVLYRYSRMLELSLYVYITGGLYLTSMNGMRQFLAAAIIFIATKYIFDGNWLKYISLVILASTFHQSALVLIPIYFLVRRKAWTKTTLVLLLISVLIVVGYNQFSELLFKAIDNTQYGGYDNFTEGGANILRVIVHSIPVIIAYIGRERLSELYPKGDYIVNLALLGSIFLIISTQNWIFARFNIYFGLYQVILISWVIKLFGKKDQRIIYLGVIVFYLIYFYYECVISFGTVYQSDYINF</sequence>
<evidence type="ECO:0000313" key="2">
    <source>
        <dbReference type="Proteomes" id="UP001064027"/>
    </source>
</evidence>
<accession>A0ACD4C2Y5</accession>
<keyword evidence="2" id="KW-1185">Reference proteome</keyword>
<dbReference type="Proteomes" id="UP001064027">
    <property type="component" value="Chromosome"/>
</dbReference>
<gene>
    <name evidence="1" type="ORF">N5C46_13620</name>
</gene>
<protein>
    <submittedName>
        <fullName evidence="1">EpsG family protein</fullName>
    </submittedName>
</protein>